<dbReference type="Pfam" id="PF03081">
    <property type="entry name" value="Exo70_C"/>
    <property type="match status" value="1"/>
</dbReference>
<comment type="function">
    <text evidence="3">Component of the exocyst complex.</text>
</comment>
<proteinExistence type="inferred from homology"/>
<dbReference type="Pfam" id="PF20669">
    <property type="entry name" value="Exo70_N"/>
    <property type="match status" value="1"/>
</dbReference>
<keyword evidence="3" id="KW-0653">Protein transport</keyword>
<name>A0A7N0RAL1_KALFE</name>
<evidence type="ECO:0000313" key="7">
    <source>
        <dbReference type="Proteomes" id="UP000594263"/>
    </source>
</evidence>
<feature type="region of interest" description="Disordered" evidence="4">
    <location>
        <begin position="425"/>
        <end position="444"/>
    </location>
</feature>
<comment type="similarity">
    <text evidence="1 3">Belongs to the EXO70 family.</text>
</comment>
<dbReference type="Gene3D" id="1.20.1280.170">
    <property type="entry name" value="Exocyst complex component Exo70"/>
    <property type="match status" value="1"/>
</dbReference>
<dbReference type="AlphaFoldDB" id="A0A7N0RAL1"/>
<organism evidence="6 7">
    <name type="scientific">Kalanchoe fedtschenkoi</name>
    <name type="common">Lavender scallops</name>
    <name type="synonym">South American air plant</name>
    <dbReference type="NCBI Taxonomy" id="63787"/>
    <lineage>
        <taxon>Eukaryota</taxon>
        <taxon>Viridiplantae</taxon>
        <taxon>Streptophyta</taxon>
        <taxon>Embryophyta</taxon>
        <taxon>Tracheophyta</taxon>
        <taxon>Spermatophyta</taxon>
        <taxon>Magnoliopsida</taxon>
        <taxon>eudicotyledons</taxon>
        <taxon>Gunneridae</taxon>
        <taxon>Pentapetalae</taxon>
        <taxon>Saxifragales</taxon>
        <taxon>Crassulaceae</taxon>
        <taxon>Kalanchoe</taxon>
    </lineage>
</organism>
<dbReference type="GO" id="GO:0015031">
    <property type="term" value="P:protein transport"/>
    <property type="evidence" value="ECO:0007669"/>
    <property type="project" value="UniProtKB-KW"/>
</dbReference>
<dbReference type="InterPro" id="IPR046364">
    <property type="entry name" value="Exo70_C"/>
</dbReference>
<dbReference type="SUPFAM" id="SSF74788">
    <property type="entry name" value="Cullin repeat-like"/>
    <property type="match status" value="1"/>
</dbReference>
<dbReference type="Proteomes" id="UP000594263">
    <property type="component" value="Unplaced"/>
</dbReference>
<protein>
    <recommendedName>
        <fullName evidence="3">Exocyst subunit Exo70 family protein</fullName>
    </recommendedName>
</protein>
<dbReference type="InterPro" id="IPR016159">
    <property type="entry name" value="Cullin_repeat-like_dom_sf"/>
</dbReference>
<keyword evidence="7" id="KW-1185">Reference proteome</keyword>
<evidence type="ECO:0000256" key="3">
    <source>
        <dbReference type="RuleBase" id="RU365026"/>
    </source>
</evidence>
<dbReference type="EnsemblPlants" id="Kaladp0006s0048.1.v1.1">
    <property type="protein sequence ID" value="Kaladp0006s0048.1.v1.1.CDS.1"/>
    <property type="gene ID" value="Kaladp0006s0048.v1.1"/>
</dbReference>
<dbReference type="GO" id="GO:0005546">
    <property type="term" value="F:phosphatidylinositol-4,5-bisphosphate binding"/>
    <property type="evidence" value="ECO:0007669"/>
    <property type="project" value="InterPro"/>
</dbReference>
<evidence type="ECO:0000256" key="2">
    <source>
        <dbReference type="ARBA" id="ARBA00022448"/>
    </source>
</evidence>
<dbReference type="GO" id="GO:0000145">
    <property type="term" value="C:exocyst"/>
    <property type="evidence" value="ECO:0007669"/>
    <property type="project" value="InterPro"/>
</dbReference>
<keyword evidence="3" id="KW-0268">Exocytosis</keyword>
<sequence>MASTTTTSCDDAGAKARLMATAGRILSTVKTPDREEMVRIYEVFDNRLSNISDVVASEERKGRLERAEAVIVRWDAEDSLPWDESVAEAFDYLAAVDDVLAVMEGEDEKVLDKAESLLQSAMAKLEDDFRLILIRSTVTLDAEKLYGSIRRVSLSFAGNDVGEEIIGDEFESFGEDDPDSSGYFYERGASLGENASVELISSDAVYHLREIAKRMIKSGYEKECCQVYTSVRRDVLNESLAIIGFEKMSIEEVQKMEWKHLDEKMKKWVQAVKMVVKVLLFGEKELCGEVFDGSDFIKGICFSEISKGCVMQLLNFGEAVAIAKRSSEKLFQILNMYDALSDVIPHLEELFNDESGDAVCDEASELLAALGEAAKGALYEFEKQVQGETSRKPVQGGEIHPLTRYVMNYVKLMVDYRDTLNQLFGNDDDESDGKDQGDGVEQGDISPIGRRLLLLISSLETNLEEKSKMYEDNALRLIFLMNNIRYMVQKVRDSELGNLLGDNWIRTHRGLTKQYASSYFRTCWFRVLSCLKDVEGSGGSSSKVSKVVLKERLKSFNTCFEDIYRAQTGWKIPDPQLREDVRIMISGSVLLAYRAFLGRFQSHLEGSRHSEKYLKYSVEELESYLLDLFEGVPRDLSHHRRKS</sequence>
<dbReference type="PANTHER" id="PTHR12542">
    <property type="entry name" value="EXOCYST COMPLEX PROTEIN EXO70"/>
    <property type="match status" value="1"/>
</dbReference>
<dbReference type="GO" id="GO:0006887">
    <property type="term" value="P:exocytosis"/>
    <property type="evidence" value="ECO:0007669"/>
    <property type="project" value="UniProtKB-KW"/>
</dbReference>
<evidence type="ECO:0000256" key="1">
    <source>
        <dbReference type="ARBA" id="ARBA00006756"/>
    </source>
</evidence>
<keyword evidence="2 3" id="KW-0813">Transport</keyword>
<feature type="domain" description="Exocyst complex subunit Exo70 C-terminal" evidence="5">
    <location>
        <begin position="266"/>
        <end position="627"/>
    </location>
</feature>
<reference evidence="6" key="1">
    <citation type="submission" date="2021-01" db="UniProtKB">
        <authorList>
            <consortium name="EnsemblPlants"/>
        </authorList>
    </citation>
    <scope>IDENTIFICATION</scope>
</reference>
<evidence type="ECO:0000313" key="6">
    <source>
        <dbReference type="EnsemblPlants" id="Kaladp0006s0048.1.v1.1.CDS.1"/>
    </source>
</evidence>
<dbReference type="OMA" id="TEFAICM"/>
<accession>A0A7N0RAL1</accession>
<dbReference type="InterPro" id="IPR004140">
    <property type="entry name" value="Exo70"/>
</dbReference>
<dbReference type="Gramene" id="Kaladp0006s0048.1.v1.1">
    <property type="protein sequence ID" value="Kaladp0006s0048.1.v1.1.CDS.1"/>
    <property type="gene ID" value="Kaladp0006s0048.v1.1"/>
</dbReference>
<dbReference type="PANTHER" id="PTHR12542:SF142">
    <property type="entry name" value="EXOCYST SUBUNIT EXO70 FAMILY PROTEIN"/>
    <property type="match status" value="1"/>
</dbReference>
<evidence type="ECO:0000259" key="5">
    <source>
        <dbReference type="Pfam" id="PF03081"/>
    </source>
</evidence>
<evidence type="ECO:0000256" key="4">
    <source>
        <dbReference type="SAM" id="MobiDB-lite"/>
    </source>
</evidence>